<comment type="caution">
    <text evidence="2">The sequence shown here is derived from an EMBL/GenBank/DDBJ whole genome shotgun (WGS) entry which is preliminary data.</text>
</comment>
<feature type="compositionally biased region" description="Basic and acidic residues" evidence="1">
    <location>
        <begin position="1088"/>
        <end position="1102"/>
    </location>
</feature>
<evidence type="ECO:0000313" key="3">
    <source>
        <dbReference type="Proteomes" id="UP000319160"/>
    </source>
</evidence>
<feature type="region of interest" description="Disordered" evidence="1">
    <location>
        <begin position="1086"/>
        <end position="1114"/>
    </location>
</feature>
<dbReference type="OrthoDB" id="5422628at2759"/>
<feature type="compositionally biased region" description="Basic and acidic residues" evidence="1">
    <location>
        <begin position="845"/>
        <end position="854"/>
    </location>
</feature>
<dbReference type="Proteomes" id="UP000319160">
    <property type="component" value="Unassembled WGS sequence"/>
</dbReference>
<feature type="compositionally biased region" description="Low complexity" evidence="1">
    <location>
        <begin position="1400"/>
        <end position="1413"/>
    </location>
</feature>
<gene>
    <name evidence="2" type="ORF">FHL15_007646</name>
</gene>
<name>A0A553HTY7_9PEZI</name>
<feature type="compositionally biased region" description="Low complexity" evidence="1">
    <location>
        <begin position="1178"/>
        <end position="1191"/>
    </location>
</feature>
<reference evidence="3" key="1">
    <citation type="submission" date="2019-06" db="EMBL/GenBank/DDBJ databases">
        <title>Draft genome sequence of the griseofulvin-producing fungus Xylaria cubensis strain G536.</title>
        <authorList>
            <person name="Mead M.E."/>
            <person name="Raja H.A."/>
            <person name="Steenwyk J.L."/>
            <person name="Knowles S.L."/>
            <person name="Oberlies N.H."/>
            <person name="Rokas A."/>
        </authorList>
    </citation>
    <scope>NUCLEOTIDE SEQUENCE [LARGE SCALE GENOMIC DNA]</scope>
    <source>
        <strain evidence="3">G536</strain>
    </source>
</reference>
<feature type="region of interest" description="Disordered" evidence="1">
    <location>
        <begin position="836"/>
        <end position="859"/>
    </location>
</feature>
<dbReference type="STRING" id="2512241.A0A553HTY7"/>
<dbReference type="EMBL" id="VFLP01000045">
    <property type="protein sequence ID" value="TRX91422.1"/>
    <property type="molecule type" value="Genomic_DNA"/>
</dbReference>
<feature type="region of interest" description="Disordered" evidence="1">
    <location>
        <begin position="1382"/>
        <end position="1443"/>
    </location>
</feature>
<sequence length="1671" mass="190165">MAPMGDPDKGVNVFQRLEDLYKDGVLPRDDHEAMDTKTANLMQGILSTPKGYDPSITIPNIINYLRDNDAGRDVDWDTNFTLIRGYLADAHRRMVTGSLGFGDSKLRAALEDARVMVRVHLHFEKRAGEKTPWTDSILRGQTMQERLLTYPRAFPLPESDRSNSRYRPIKHLPRPNDYSPLWNTTLRVTDPLASSVLAEVDDYVDSENKFFQSAQKSAKTGKVDDSTWKNNRFVVENRAYEDYMSRGPAGTCADPPPPYNDGQTGETKSPAFYRRRGWQRAALQQCLNLFTSHENRAINTPWRRPVLPYDPPPLLPKEIAYVPRVVDHCDEKVKDPFSWLHWSSQHAKIVDFLAACQRRNYNQKSWDDFSAPALPKNFRGPQIYRGLTVHDQHWLKIGDYLENLENLIQSAWSAAPRPFLRAILRDFDAGRRENTGGSGMDNSYLLPTEDNDDMLDRKRYWRRDIKRRIYIDNQRDDTNDDNYKLVDDFDIAWLRYLCEPSRTLEMCDPSKQPSQNLATIFDAKLQSYFRNLEVSGYPDSKALSIWGENYDDLDDVKRTYKPSTLRAAVAYINGCTESELIYSGEKDPNPEHPNACYQYSVEEAEFICVELSNLGRCVYIPERGNEPARVGRPSYNVHPEDRVRWRYLGMEQFHSFSEKYLDEMVDHYDASYGKWPSYLKNRPRFSRELEFMLDHTGPDFHYELERVETQDKHPGTKAALGRRRAFIRDYLAPEGLCRIGDIESDSIENVRAAPRRKDLAPWEAVGAYLTKYHEQHKDMHDHMRYYYPGDLQHPQTPERTAQFFRNLAYRAGRTLRYVDQIKDRLQYLENNTKAVASKPPLDLSGDLKEPRPENSGDPPVPAIVEKWWQAISVKDHDFAIKKWNAAIKEGAGELALLPPDINEVLERADPLTYRPSFQNPRPIDEKQNPFTIIREGIIENCFQNRPTMYPGRLSGFKDQTKNEFQGYERPSLFEWATKDQRRYQAPHTRRHFFNMQRWPPSRILPHRREAIRARKDEVVRKDPSKRDQAYGILTNRVPIGKEKPLYAHPLIHHHGRAPDDDWRSLMPPPYKDIKINNSLTEQYTRLSGAKDKGKNKVDKEENNPDFSDVEDDSVNMAGLEPDFSHIYDKDLVDPGSFDIDDTTFNYADDIKTQNKGATPGGMGTTTPKKPVPRKGLVTPLTPEKTPAKPTAPMEPTVESKTGIKSAKGVKFAKVAKPAATGRSVTARAMSGFVPFERSNQKFAPGPAVFPMGDTLLQKVLISHELNHALYPEKPFYKRPLLGLPKVWQKIISADVPLVPLVPKTARSNIPRSNPRKRKMPIEFLNNSANTKKFRSDKSVPLMPGGNGGQFGAATAVEVEVSTSGETDTESVVPPLYKNFQNTGVLPKGGSKKGIPPMTMPTKPAKSATPAPETKPSRPAMPATEALPIKPPPASWSTNPTKAVKPAIPTPSTAGLGVVGQSAVEAQTQKPKGFVSLRVYPNPSRKRAKDYFEHQFAGVKWTSSNVDYKYLFSAACRSLAASINAQYADTELQTTPEALSELAKTAELAVLHPYMYTNDNDYFDIHCVAYLLQVFGEQHDAKIQLGVVQEDPDGKQPYPLWEDKESSQRTFAAFLVGSKYDKDPDKVIVWIRLQLIAKYPRRLVNPYANLQYNSYDSVSKVPKGPASPPESV</sequence>
<feature type="region of interest" description="Disordered" evidence="1">
    <location>
        <begin position="246"/>
        <end position="268"/>
    </location>
</feature>
<evidence type="ECO:0000256" key="1">
    <source>
        <dbReference type="SAM" id="MobiDB-lite"/>
    </source>
</evidence>
<keyword evidence="3" id="KW-1185">Reference proteome</keyword>
<accession>A0A553HTY7</accession>
<feature type="region of interest" description="Disordered" evidence="1">
    <location>
        <begin position="1151"/>
        <end position="1201"/>
    </location>
</feature>
<proteinExistence type="predicted"/>
<evidence type="ECO:0000313" key="2">
    <source>
        <dbReference type="EMBL" id="TRX91422.1"/>
    </source>
</evidence>
<organism evidence="2 3">
    <name type="scientific">Xylaria flabelliformis</name>
    <dbReference type="NCBI Taxonomy" id="2512241"/>
    <lineage>
        <taxon>Eukaryota</taxon>
        <taxon>Fungi</taxon>
        <taxon>Dikarya</taxon>
        <taxon>Ascomycota</taxon>
        <taxon>Pezizomycotina</taxon>
        <taxon>Sordariomycetes</taxon>
        <taxon>Xylariomycetidae</taxon>
        <taxon>Xylariales</taxon>
        <taxon>Xylariaceae</taxon>
        <taxon>Xylaria</taxon>
    </lineage>
</organism>
<protein>
    <submittedName>
        <fullName evidence="2">Uncharacterized protein</fullName>
    </submittedName>
</protein>